<feature type="compositionally biased region" description="Gly residues" evidence="1">
    <location>
        <begin position="645"/>
        <end position="656"/>
    </location>
</feature>
<evidence type="ECO:0000313" key="4">
    <source>
        <dbReference type="EMBL" id="RPA84306.1"/>
    </source>
</evidence>
<evidence type="ECO:0000256" key="2">
    <source>
        <dbReference type="SAM" id="Phobius"/>
    </source>
</evidence>
<dbReference type="EMBL" id="ML119659">
    <property type="protein sequence ID" value="RPA84306.1"/>
    <property type="molecule type" value="Genomic_DNA"/>
</dbReference>
<dbReference type="CDD" id="cd12087">
    <property type="entry name" value="TM_EGFR-like"/>
    <property type="match status" value="1"/>
</dbReference>
<evidence type="ECO:0000313" key="5">
    <source>
        <dbReference type="Proteomes" id="UP000275078"/>
    </source>
</evidence>
<keyword evidence="5" id="KW-1185">Reference proteome</keyword>
<keyword evidence="3" id="KW-0732">Signal</keyword>
<dbReference type="Gene3D" id="2.40.70.10">
    <property type="entry name" value="Acid Proteases"/>
    <property type="match status" value="1"/>
</dbReference>
<reference evidence="4 5" key="1">
    <citation type="journal article" date="2018" name="Nat. Ecol. Evol.">
        <title>Pezizomycetes genomes reveal the molecular basis of ectomycorrhizal truffle lifestyle.</title>
        <authorList>
            <person name="Murat C."/>
            <person name="Payen T."/>
            <person name="Noel B."/>
            <person name="Kuo A."/>
            <person name="Morin E."/>
            <person name="Chen J."/>
            <person name="Kohler A."/>
            <person name="Krizsan K."/>
            <person name="Balestrini R."/>
            <person name="Da Silva C."/>
            <person name="Montanini B."/>
            <person name="Hainaut M."/>
            <person name="Levati E."/>
            <person name="Barry K.W."/>
            <person name="Belfiori B."/>
            <person name="Cichocki N."/>
            <person name="Clum A."/>
            <person name="Dockter R.B."/>
            <person name="Fauchery L."/>
            <person name="Guy J."/>
            <person name="Iotti M."/>
            <person name="Le Tacon F."/>
            <person name="Lindquist E.A."/>
            <person name="Lipzen A."/>
            <person name="Malagnac F."/>
            <person name="Mello A."/>
            <person name="Molinier V."/>
            <person name="Miyauchi S."/>
            <person name="Poulain J."/>
            <person name="Riccioni C."/>
            <person name="Rubini A."/>
            <person name="Sitrit Y."/>
            <person name="Splivallo R."/>
            <person name="Traeger S."/>
            <person name="Wang M."/>
            <person name="Zifcakova L."/>
            <person name="Wipf D."/>
            <person name="Zambonelli A."/>
            <person name="Paolocci F."/>
            <person name="Nowrousian M."/>
            <person name="Ottonello S."/>
            <person name="Baldrian P."/>
            <person name="Spatafora J.W."/>
            <person name="Henrissat B."/>
            <person name="Nagy L.G."/>
            <person name="Aury J.M."/>
            <person name="Wincker P."/>
            <person name="Grigoriev I.V."/>
            <person name="Bonfante P."/>
            <person name="Martin F.M."/>
        </authorList>
    </citation>
    <scope>NUCLEOTIDE SEQUENCE [LARGE SCALE GENOMIC DNA]</scope>
    <source>
        <strain evidence="4 5">RN42</strain>
    </source>
</reference>
<evidence type="ECO:0008006" key="6">
    <source>
        <dbReference type="Google" id="ProtNLM"/>
    </source>
</evidence>
<feature type="signal peptide" evidence="3">
    <location>
        <begin position="1"/>
        <end position="28"/>
    </location>
</feature>
<keyword evidence="2" id="KW-1133">Transmembrane helix</keyword>
<dbReference type="SUPFAM" id="SSF50630">
    <property type="entry name" value="Acid proteases"/>
    <property type="match status" value="1"/>
</dbReference>
<feature type="chain" id="PRO_5018008956" description="Peptidase A1 domain-containing protein" evidence="3">
    <location>
        <begin position="29"/>
        <end position="656"/>
    </location>
</feature>
<dbReference type="AlphaFoldDB" id="A0A3N4IFC2"/>
<evidence type="ECO:0000256" key="3">
    <source>
        <dbReference type="SAM" id="SignalP"/>
    </source>
</evidence>
<feature type="transmembrane region" description="Helical" evidence="2">
    <location>
        <begin position="481"/>
        <end position="503"/>
    </location>
</feature>
<accession>A0A3N4IFC2</accession>
<name>A0A3N4IFC2_ASCIM</name>
<evidence type="ECO:0000256" key="1">
    <source>
        <dbReference type="SAM" id="MobiDB-lite"/>
    </source>
</evidence>
<proteinExistence type="predicted"/>
<dbReference type="Proteomes" id="UP000275078">
    <property type="component" value="Unassembled WGS sequence"/>
</dbReference>
<dbReference type="STRING" id="1160509.A0A3N4IFC2"/>
<sequence length="656" mass="71405">MSESRRHKITSTMQLLWYASLLPALVMAETSKRAAPNCGGDVKPVAIPLKNITISTDFNIQSLHRCLPISYGGSDQSRLCTGIGTNLNNTVVSGNKPDSNVFVCDPARDKFIKDQAGTPDYRSCLAFRGGLYDLKNGFVESQNNRPWTNGSVDNSGFDVVNQPEYRAKNIDPFGNLTNGWDQINFGGKSMKGYPLIVIDTYKFNFGTAAIGLATESTFLNLGVETKQIPARAWGLEYGRMEDTIGEFVVGGYNGDKFNIAEATEFPVFKNKDIPCPLQVRVKSMTWGKNKELLDSGPFDACVEPTYHTTVMPLAVQKKWNEAWVDKLNWEFVASSWEHYDYNVTDDSRIPTEDIVITLDNGFTVNMPATNFWNPYREAVKATGAWKYTDGKITTRVGHAGFGEDKENNKPERDPVVGYLGGPFLSQLYLAVNYEDSKWYLQHFKNPQGRPIGQSYQEPQNLQILGCENVGSGKKGLAKWKIAVIVVFGLLALIGILVLVLWLLKRAHKKRDADAAAALAANSRPEEQSVGGPGAAGAYGYADKSGVAPVTRSETAYSEVPGSPYNGGTWSAVSPPTSPPPGSIAPAYSEIYGTERASTVPSQAGHGNWSSWGSPSPNSPQAPTATGFAPVEMAGDERIAEMGTTPVGGHGGFSEKR</sequence>
<keyword evidence="2" id="KW-0472">Membrane</keyword>
<dbReference type="OrthoDB" id="5361565at2759"/>
<feature type="compositionally biased region" description="Low complexity" evidence="1">
    <location>
        <begin position="606"/>
        <end position="615"/>
    </location>
</feature>
<dbReference type="InterPro" id="IPR021109">
    <property type="entry name" value="Peptidase_aspartic_dom_sf"/>
</dbReference>
<gene>
    <name evidence="4" type="ORF">BJ508DRAFT_412716</name>
</gene>
<feature type="region of interest" description="Disordered" evidence="1">
    <location>
        <begin position="551"/>
        <end position="656"/>
    </location>
</feature>
<protein>
    <recommendedName>
        <fullName evidence="6">Peptidase A1 domain-containing protein</fullName>
    </recommendedName>
</protein>
<organism evidence="4 5">
    <name type="scientific">Ascobolus immersus RN42</name>
    <dbReference type="NCBI Taxonomy" id="1160509"/>
    <lineage>
        <taxon>Eukaryota</taxon>
        <taxon>Fungi</taxon>
        <taxon>Dikarya</taxon>
        <taxon>Ascomycota</taxon>
        <taxon>Pezizomycotina</taxon>
        <taxon>Pezizomycetes</taxon>
        <taxon>Pezizales</taxon>
        <taxon>Ascobolaceae</taxon>
        <taxon>Ascobolus</taxon>
    </lineage>
</organism>
<keyword evidence="2" id="KW-0812">Transmembrane</keyword>